<reference evidence="1" key="1">
    <citation type="journal article" date="2022" name="bioRxiv">
        <title>Sequencing and chromosome-scale assembly of the giantPleurodeles waltlgenome.</title>
        <authorList>
            <person name="Brown T."/>
            <person name="Elewa A."/>
            <person name="Iarovenko S."/>
            <person name="Subramanian E."/>
            <person name="Araus A.J."/>
            <person name="Petzold A."/>
            <person name="Susuki M."/>
            <person name="Suzuki K.-i.T."/>
            <person name="Hayashi T."/>
            <person name="Toyoda A."/>
            <person name="Oliveira C."/>
            <person name="Osipova E."/>
            <person name="Leigh N.D."/>
            <person name="Simon A."/>
            <person name="Yun M.H."/>
        </authorList>
    </citation>
    <scope>NUCLEOTIDE SEQUENCE</scope>
    <source>
        <strain evidence="1">20211129_DDA</strain>
        <tissue evidence="1">Liver</tissue>
    </source>
</reference>
<dbReference type="Proteomes" id="UP001066276">
    <property type="component" value="Chromosome 11"/>
</dbReference>
<comment type="caution">
    <text evidence="1">The sequence shown here is derived from an EMBL/GenBank/DDBJ whole genome shotgun (WGS) entry which is preliminary data.</text>
</comment>
<evidence type="ECO:0008006" key="3">
    <source>
        <dbReference type="Google" id="ProtNLM"/>
    </source>
</evidence>
<protein>
    <recommendedName>
        <fullName evidence="3">Secreted protein</fullName>
    </recommendedName>
</protein>
<dbReference type="AlphaFoldDB" id="A0AAV7LN73"/>
<evidence type="ECO:0000313" key="2">
    <source>
        <dbReference type="Proteomes" id="UP001066276"/>
    </source>
</evidence>
<proteinExistence type="predicted"/>
<dbReference type="EMBL" id="JANPWB010000015">
    <property type="protein sequence ID" value="KAJ1088880.1"/>
    <property type="molecule type" value="Genomic_DNA"/>
</dbReference>
<accession>A0AAV7LN73</accession>
<keyword evidence="2" id="KW-1185">Reference proteome</keyword>
<sequence>MYLLRVLESVWCRSGRSCSLVSIHRGLAATILFPPTTKSDETLDFGRWCRVARVLDLLREREPRTRCCGGFGGASRGRTAFAGVCSS</sequence>
<organism evidence="1 2">
    <name type="scientific">Pleurodeles waltl</name>
    <name type="common">Iberian ribbed newt</name>
    <dbReference type="NCBI Taxonomy" id="8319"/>
    <lineage>
        <taxon>Eukaryota</taxon>
        <taxon>Metazoa</taxon>
        <taxon>Chordata</taxon>
        <taxon>Craniata</taxon>
        <taxon>Vertebrata</taxon>
        <taxon>Euteleostomi</taxon>
        <taxon>Amphibia</taxon>
        <taxon>Batrachia</taxon>
        <taxon>Caudata</taxon>
        <taxon>Salamandroidea</taxon>
        <taxon>Salamandridae</taxon>
        <taxon>Pleurodelinae</taxon>
        <taxon>Pleurodeles</taxon>
    </lineage>
</organism>
<gene>
    <name evidence="1" type="ORF">NDU88_002034</name>
</gene>
<evidence type="ECO:0000313" key="1">
    <source>
        <dbReference type="EMBL" id="KAJ1088880.1"/>
    </source>
</evidence>
<name>A0AAV7LN73_PLEWA</name>